<dbReference type="CDD" id="cd07992">
    <property type="entry name" value="LPLAT_AAK14816-like"/>
    <property type="match status" value="1"/>
</dbReference>
<dbReference type="EMBL" id="ATMH01009245">
    <property type="protein sequence ID" value="EPY19897.1"/>
    <property type="molecule type" value="Genomic_DNA"/>
</dbReference>
<keyword evidence="2" id="KW-1133">Transmembrane helix</keyword>
<dbReference type="PANTHER" id="PTHR31605">
    <property type="entry name" value="GLYCEROL-3-PHOSPHATE O-ACYLTRANSFERASE 1"/>
    <property type="match status" value="1"/>
</dbReference>
<feature type="transmembrane region" description="Helical" evidence="2">
    <location>
        <begin position="578"/>
        <end position="596"/>
    </location>
</feature>
<accession>S9USP9</accession>
<keyword evidence="4" id="KW-0012">Acyltransferase</keyword>
<dbReference type="InterPro" id="IPR002123">
    <property type="entry name" value="Plipid/glycerol_acylTrfase"/>
</dbReference>
<organism evidence="5 6">
    <name type="scientific">Strigomonas culicis</name>
    <dbReference type="NCBI Taxonomy" id="28005"/>
    <lineage>
        <taxon>Eukaryota</taxon>
        <taxon>Discoba</taxon>
        <taxon>Euglenozoa</taxon>
        <taxon>Kinetoplastea</taxon>
        <taxon>Metakinetoplastina</taxon>
        <taxon>Trypanosomatida</taxon>
        <taxon>Trypanosomatidae</taxon>
        <taxon>Strigomonadinae</taxon>
        <taxon>Strigomonas</taxon>
    </lineage>
</organism>
<feature type="transmembrane region" description="Helical" evidence="2">
    <location>
        <begin position="498"/>
        <end position="521"/>
    </location>
</feature>
<evidence type="ECO:0000313" key="4">
    <source>
        <dbReference type="EMBL" id="EPY19897.1"/>
    </source>
</evidence>
<evidence type="ECO:0000256" key="1">
    <source>
        <dbReference type="SAM" id="MobiDB-lite"/>
    </source>
</evidence>
<dbReference type="Proteomes" id="UP000015354">
    <property type="component" value="Unassembled WGS sequence"/>
</dbReference>
<feature type="compositionally biased region" description="Acidic residues" evidence="1">
    <location>
        <begin position="39"/>
        <end position="51"/>
    </location>
</feature>
<evidence type="ECO:0000256" key="2">
    <source>
        <dbReference type="SAM" id="Phobius"/>
    </source>
</evidence>
<dbReference type="GO" id="GO:0004366">
    <property type="term" value="F:glycerol-3-phosphate O-acyltransferase activity"/>
    <property type="evidence" value="ECO:0007669"/>
    <property type="project" value="TreeGrafter"/>
</dbReference>
<dbReference type="InterPro" id="IPR052744">
    <property type="entry name" value="GPAT/DAPAT"/>
</dbReference>
<sequence>MSEKKAVKFSFANASVMDAATDGGEGERKEEEPHTTEKIEEEDQKDEAGEDANEKKVTTPVTKSKTVPILRDHIRTSEKYIHCHECGKNIPLQDWPDHRDGLRKVNLVHHVSSFSMQLMRFIGEFIMWFLKCVYFREVTVVGAENIPQEGAVVFYGNHQNQFIDALMMNSNVGRPVRFIMAEKSYNQPIIGHLGKLFHSVPVVRPQDVPLMPGVGKLIRADANTIAGEGTTFTTNFTKGDVIMWMKGREKCTAQVQRIHSDTELEVTFPITPEHAISEPTDFKISRRIDHSEMYAQVYDTLKNNHCIGIFPEGGSHDHTSLQPLKAGVALFSLGAAERNISVKVVPCGMTYLFGSKFRSRAYVEFGEPITPPEDLVELFNTDKRKATGLFLDQLNDALRGITINVADYRSLKFLHAFRQLYQPQNCRLSAREYLRLTRRLSLVVESRKDEPELQEFRARVENYSDYCKALLVRDSQAATLKRLGKEAPEIRLLLRRGFTLYMMAVILVPFFVVALPIGGVIHHLASKKKSKALSESRVKIVGADVKSSFNIMVGAYVIPPYLLCITLIIYAFTDRNTALIVLFCLPMAMYISLLIVQEAVMELRAALPLFMSLISQHKQFRRLYEMREELVVLAKRMVGTYDPELEKEMEVFTNESELEDEIEREPSLFSLRYNIRRRIAGQA</sequence>
<dbReference type="GO" id="GO:0016287">
    <property type="term" value="F:glycerone-phosphate O-acyltransferase activity"/>
    <property type="evidence" value="ECO:0007669"/>
    <property type="project" value="TreeGrafter"/>
</dbReference>
<keyword evidence="5" id="KW-0808">Transferase</keyword>
<dbReference type="SUPFAM" id="SSF69593">
    <property type="entry name" value="Glycerol-3-phosphate (1)-acyltransferase"/>
    <property type="match status" value="2"/>
</dbReference>
<feature type="region of interest" description="Disordered" evidence="1">
    <location>
        <begin position="1"/>
        <end position="62"/>
    </location>
</feature>
<comment type="caution">
    <text evidence="5">The sequence shown here is derived from an EMBL/GenBank/DDBJ whole genome shotgun (WGS) entry which is preliminary data.</text>
</comment>
<dbReference type="OrthoDB" id="2427554at2759"/>
<evidence type="ECO:0000259" key="3">
    <source>
        <dbReference type="SMART" id="SM00563"/>
    </source>
</evidence>
<feature type="domain" description="Phospholipid/glycerol acyltransferase" evidence="3">
    <location>
        <begin position="152"/>
        <end position="352"/>
    </location>
</feature>
<keyword evidence="2" id="KW-0812">Transmembrane</keyword>
<gene>
    <name evidence="5" type="ORF">STCU_03095</name>
    <name evidence="4" type="ORF">STCU_09245</name>
</gene>
<proteinExistence type="predicted"/>
<feature type="transmembrane region" description="Helical" evidence="2">
    <location>
        <begin position="549"/>
        <end position="572"/>
    </location>
</feature>
<keyword evidence="2" id="KW-0472">Membrane</keyword>
<protein>
    <submittedName>
        <fullName evidence="4">Glycerol-3-phosphate O-acyltransferase</fullName>
    </submittedName>
    <submittedName>
        <fullName evidence="5">Glycerol-3-phosphate acyl transferase</fullName>
    </submittedName>
</protein>
<reference evidence="5 6" key="1">
    <citation type="journal article" date="2013" name="PLoS ONE">
        <title>Predicting the Proteins of Angomonas deanei, Strigomonas culicis and Their Respective Endosymbionts Reveals New Aspects of the Trypanosomatidae Family.</title>
        <authorList>
            <person name="Motta M.C."/>
            <person name="Martins A.C."/>
            <person name="de Souza S.S."/>
            <person name="Catta-Preta C.M."/>
            <person name="Silva R."/>
            <person name="Klein C.C."/>
            <person name="de Almeida L.G."/>
            <person name="de Lima Cunha O."/>
            <person name="Ciapina L.P."/>
            <person name="Brocchi M."/>
            <person name="Colabardini A.C."/>
            <person name="de Araujo Lima B."/>
            <person name="Machado C.R."/>
            <person name="de Almeida Soares C.M."/>
            <person name="Probst C.M."/>
            <person name="de Menezes C.B."/>
            <person name="Thompson C.E."/>
            <person name="Bartholomeu D.C."/>
            <person name="Gradia D.F."/>
            <person name="Pavoni D.P."/>
            <person name="Grisard E.C."/>
            <person name="Fantinatti-Garboggini F."/>
            <person name="Marchini F.K."/>
            <person name="Rodrigues-Luiz G.F."/>
            <person name="Wagner G."/>
            <person name="Goldman G.H."/>
            <person name="Fietto J.L."/>
            <person name="Elias M.C."/>
            <person name="Goldman M.H."/>
            <person name="Sagot M.F."/>
            <person name="Pereira M."/>
            <person name="Stoco P.H."/>
            <person name="de Mendonca-Neto R.P."/>
            <person name="Teixeira S.M."/>
            <person name="Maciel T.E."/>
            <person name="de Oliveira Mendes T.A."/>
            <person name="Urmenyi T.P."/>
            <person name="de Souza W."/>
            <person name="Schenkman S."/>
            <person name="de Vasconcelos A.T."/>
        </authorList>
    </citation>
    <scope>NUCLEOTIDE SEQUENCE [LARGE SCALE GENOMIC DNA]</scope>
</reference>
<dbReference type="AlphaFoldDB" id="S9USP9"/>
<keyword evidence="6" id="KW-1185">Reference proteome</keyword>
<dbReference type="GO" id="GO:0008654">
    <property type="term" value="P:phospholipid biosynthetic process"/>
    <property type="evidence" value="ECO:0007669"/>
    <property type="project" value="TreeGrafter"/>
</dbReference>
<evidence type="ECO:0000313" key="6">
    <source>
        <dbReference type="Proteomes" id="UP000015354"/>
    </source>
</evidence>
<dbReference type="SMART" id="SM00563">
    <property type="entry name" value="PlsC"/>
    <property type="match status" value="1"/>
</dbReference>
<feature type="compositionally biased region" description="Basic and acidic residues" evidence="1">
    <location>
        <begin position="25"/>
        <end position="38"/>
    </location>
</feature>
<dbReference type="Pfam" id="PF01553">
    <property type="entry name" value="Acyltransferase"/>
    <property type="match status" value="1"/>
</dbReference>
<evidence type="ECO:0000313" key="5">
    <source>
        <dbReference type="EMBL" id="EPY31928.1"/>
    </source>
</evidence>
<dbReference type="EMBL" id="ATMH01003095">
    <property type="protein sequence ID" value="EPY31928.1"/>
    <property type="molecule type" value="Genomic_DNA"/>
</dbReference>
<name>S9USP9_9TRYP</name>
<reference evidence="5" key="2">
    <citation type="submission" date="2013-03" db="EMBL/GenBank/DDBJ databases">
        <authorList>
            <person name="Motta M.C.M."/>
            <person name="Martins A.C.A."/>
            <person name="Preta C.M.C.C."/>
            <person name="Silva R."/>
            <person name="de Souza S.S."/>
            <person name="Klein C.C."/>
            <person name="de Almeida L.G.P."/>
            <person name="Cunha O.L."/>
            <person name="Colabardini A.C."/>
            <person name="Lima B.A."/>
            <person name="Machado C.R."/>
            <person name="Soares C.M.A."/>
            <person name="de Menezes C.B.A."/>
            <person name="Bartolomeu D.C."/>
            <person name="Grisard E.C."/>
            <person name="Fantinatti-Garboggini F."/>
            <person name="Rodrigues-Luiz G.F."/>
            <person name="Wagner G."/>
            <person name="Goldman G.H."/>
            <person name="Fietto J.L.R."/>
            <person name="Ciapina L.P."/>
            <person name="Brocchi M."/>
            <person name="Elias M.C."/>
            <person name="Goldman M.H.S."/>
            <person name="Sagot M.-F."/>
            <person name="Pereira M."/>
            <person name="Stoco P.H."/>
            <person name="Teixeira S.M.R."/>
            <person name="de Mendonca-Neto R.P."/>
            <person name="Maciel T.E.F."/>
            <person name="Mendes T.A.O."/>
            <person name="Urmenyi T.P."/>
            <person name="Teixeira M.M.G."/>
            <person name="de Camargo E.F.P."/>
            <person name="de Sousa W."/>
            <person name="Schenkman S."/>
            <person name="de Vasconcelos A.T.R."/>
        </authorList>
    </citation>
    <scope>NUCLEOTIDE SEQUENCE</scope>
</reference>
<dbReference type="PANTHER" id="PTHR31605:SF0">
    <property type="entry name" value="GLYCEROL-3-PHOSPHATE O-ACYLTRANSFERASE 1"/>
    <property type="match status" value="1"/>
</dbReference>